<evidence type="ECO:0000313" key="3">
    <source>
        <dbReference type="Proteomes" id="UP000286482"/>
    </source>
</evidence>
<gene>
    <name evidence="2" type="ORF">DBZ36_14320</name>
</gene>
<keyword evidence="3" id="KW-1185">Reference proteome</keyword>
<dbReference type="AlphaFoldDB" id="A0A420E856"/>
<name>A0A420E856_9ALTE</name>
<dbReference type="SUPFAM" id="SSF56935">
    <property type="entry name" value="Porins"/>
    <property type="match status" value="1"/>
</dbReference>
<feature type="chain" id="PRO_5019468919" description="Porin" evidence="1">
    <location>
        <begin position="25"/>
        <end position="383"/>
    </location>
</feature>
<reference evidence="2 3" key="1">
    <citation type="submission" date="2018-09" db="EMBL/GenBank/DDBJ databases">
        <authorList>
            <person name="Wang Z."/>
        </authorList>
    </citation>
    <scope>NUCLEOTIDE SEQUENCE [LARGE SCALE GENOMIC DNA]</scope>
    <source>
        <strain evidence="2 3">ALS 81</strain>
    </source>
</reference>
<dbReference type="EMBL" id="RAQO01000008">
    <property type="protein sequence ID" value="RKF15560.1"/>
    <property type="molecule type" value="Genomic_DNA"/>
</dbReference>
<dbReference type="RefSeq" id="WP_120355646.1">
    <property type="nucleotide sequence ID" value="NZ_RAQO01000008.1"/>
</dbReference>
<dbReference type="Proteomes" id="UP000286482">
    <property type="component" value="Unassembled WGS sequence"/>
</dbReference>
<organism evidence="2 3">
    <name type="scientific">Alginatibacterium sediminis</name>
    <dbReference type="NCBI Taxonomy" id="2164068"/>
    <lineage>
        <taxon>Bacteria</taxon>
        <taxon>Pseudomonadati</taxon>
        <taxon>Pseudomonadota</taxon>
        <taxon>Gammaproteobacteria</taxon>
        <taxon>Alteromonadales</taxon>
        <taxon>Alteromonadaceae</taxon>
        <taxon>Alginatibacterium</taxon>
    </lineage>
</organism>
<dbReference type="OrthoDB" id="106501at2"/>
<proteinExistence type="predicted"/>
<accession>A0A420E856</accession>
<keyword evidence="1" id="KW-0732">Signal</keyword>
<comment type="caution">
    <text evidence="2">The sequence shown here is derived from an EMBL/GenBank/DDBJ whole genome shotgun (WGS) entry which is preliminary data.</text>
</comment>
<evidence type="ECO:0008006" key="4">
    <source>
        <dbReference type="Google" id="ProtNLM"/>
    </source>
</evidence>
<feature type="signal peptide" evidence="1">
    <location>
        <begin position="1"/>
        <end position="24"/>
    </location>
</feature>
<evidence type="ECO:0000256" key="1">
    <source>
        <dbReference type="SAM" id="SignalP"/>
    </source>
</evidence>
<evidence type="ECO:0000313" key="2">
    <source>
        <dbReference type="EMBL" id="RKF15560.1"/>
    </source>
</evidence>
<sequence length="383" mass="44019">MTMSTRFRFFLSLIALLSASSSWADVQAPTWGGFLSAGYIAPSDNNFYGFESGDSGPIYEAGLHGRWALSPRLSVSGLLSARDTGDWFENGLVVDHLSLNANLWSNQNWDLHAKLGRIKLKNGLYGTTRDVPFTKPSIILPQSIYPHILREQSLRSDGLSLDFYRNFGFEKELNINLTYGKEPYDPNMSKRFLGSQQEGTFESEVNLSAFVSYRPNSTWFMAFQAREYAMTLEQALPGYDYVFDVRQYLASLQYSQQRFEISSELSFRDGGTYGKPDLAVFTGSVDMWSGYVNAIYYLRPTVELWARYDHSQFIPDYIPDKYKRLQDIAIGTTWNFHSQWQLKAEYHWFKGVSMIPPIRDLYGPDGNPKMYWQMAAVQLSFRF</sequence>
<protein>
    <recommendedName>
        <fullName evidence="4">Porin</fullName>
    </recommendedName>
</protein>